<protein>
    <submittedName>
        <fullName evidence="1">Acyl dehydratase</fullName>
    </submittedName>
</protein>
<proteinExistence type="predicted"/>
<evidence type="ECO:0000313" key="1">
    <source>
        <dbReference type="EMBL" id="MDR6210723.1"/>
    </source>
</evidence>
<gene>
    <name evidence="1" type="ORF">QE364_002438</name>
</gene>
<organism evidence="1 2">
    <name type="scientific">Nocardioides zeae</name>
    <dbReference type="NCBI Taxonomy" id="1457234"/>
    <lineage>
        <taxon>Bacteria</taxon>
        <taxon>Bacillati</taxon>
        <taxon>Actinomycetota</taxon>
        <taxon>Actinomycetes</taxon>
        <taxon>Propionibacteriales</taxon>
        <taxon>Nocardioidaceae</taxon>
        <taxon>Nocardioides</taxon>
    </lineage>
</organism>
<dbReference type="Proteomes" id="UP001261666">
    <property type="component" value="Unassembled WGS sequence"/>
</dbReference>
<name>A0ACC6IJ07_9ACTN</name>
<accession>A0ACC6IJ07</accession>
<reference evidence="1" key="1">
    <citation type="submission" date="2023-08" db="EMBL/GenBank/DDBJ databases">
        <title>Functional and genomic diversity of the sorghum phyllosphere microbiome.</title>
        <authorList>
            <person name="Shade A."/>
        </authorList>
    </citation>
    <scope>NUCLEOTIDE SEQUENCE</scope>
    <source>
        <strain evidence="1">SORGH_AS_0885</strain>
    </source>
</reference>
<comment type="caution">
    <text evidence="1">The sequence shown here is derived from an EMBL/GenBank/DDBJ whole genome shotgun (WGS) entry which is preliminary data.</text>
</comment>
<keyword evidence="2" id="KW-1185">Reference proteome</keyword>
<dbReference type="EMBL" id="JAVIZJ010000006">
    <property type="protein sequence ID" value="MDR6210723.1"/>
    <property type="molecule type" value="Genomic_DNA"/>
</dbReference>
<sequence length="156" mass="16739">MTDQARPRIFHGIEELQRAVGEHLGHSGWMEVTQGRIDAFADATGDHQWIHTDPARAAEGPFGATVAHGFLTLSLLPVLTDEVYRVEGVSMGVNYGADKVRYPAPVPAGSRIRAGVELRGVTPISLGFQVATRVTIEREGGDKPACVVDMLAVVVP</sequence>
<evidence type="ECO:0000313" key="2">
    <source>
        <dbReference type="Proteomes" id="UP001261666"/>
    </source>
</evidence>